<reference evidence="2" key="1">
    <citation type="submission" date="2022-11" db="UniProtKB">
        <authorList>
            <consortium name="WormBaseParasite"/>
        </authorList>
    </citation>
    <scope>IDENTIFICATION</scope>
</reference>
<dbReference type="AlphaFoldDB" id="A0A914PI67"/>
<keyword evidence="1" id="KW-1185">Reference proteome</keyword>
<dbReference type="Proteomes" id="UP000887578">
    <property type="component" value="Unplaced"/>
</dbReference>
<name>A0A914PI67_9BILA</name>
<accession>A0A914PI67</accession>
<organism evidence="1 2">
    <name type="scientific">Panagrolaimus davidi</name>
    <dbReference type="NCBI Taxonomy" id="227884"/>
    <lineage>
        <taxon>Eukaryota</taxon>
        <taxon>Metazoa</taxon>
        <taxon>Ecdysozoa</taxon>
        <taxon>Nematoda</taxon>
        <taxon>Chromadorea</taxon>
        <taxon>Rhabditida</taxon>
        <taxon>Tylenchina</taxon>
        <taxon>Panagrolaimomorpha</taxon>
        <taxon>Panagrolaimoidea</taxon>
        <taxon>Panagrolaimidae</taxon>
        <taxon>Panagrolaimus</taxon>
    </lineage>
</organism>
<evidence type="ECO:0000313" key="1">
    <source>
        <dbReference type="Proteomes" id="UP000887578"/>
    </source>
</evidence>
<proteinExistence type="predicted"/>
<evidence type="ECO:0000313" key="2">
    <source>
        <dbReference type="WBParaSite" id="PDA_v2.g15361.t1"/>
    </source>
</evidence>
<protein>
    <submittedName>
        <fullName evidence="2">Uncharacterized protein</fullName>
    </submittedName>
</protein>
<sequence length="78" mass="9122">MQTRQPRLYIYYKDGDNDSCICYYHHNDDTARCVGCLNYNKERKIFLTNPAEGHGPVVTKEGKCKFGSNEIKEKQFQL</sequence>
<dbReference type="WBParaSite" id="PDA_v2.g15361.t1">
    <property type="protein sequence ID" value="PDA_v2.g15361.t1"/>
    <property type="gene ID" value="PDA_v2.g15361"/>
</dbReference>